<dbReference type="Proteomes" id="UP000219440">
    <property type="component" value="Unassembled WGS sequence"/>
</dbReference>
<dbReference type="RefSeq" id="WP_097060985.1">
    <property type="nucleotide sequence ID" value="NZ_BMLC01000005.1"/>
</dbReference>
<name>A0A2C8ZTI7_9MICO</name>
<dbReference type="EMBL" id="OCST01000004">
    <property type="protein sequence ID" value="SOE68899.1"/>
    <property type="molecule type" value="Genomic_DNA"/>
</dbReference>
<dbReference type="Gene3D" id="6.10.140.530">
    <property type="match status" value="2"/>
</dbReference>
<sequence>MAKTESSSGARDERPVKNWVGRYGELVRFVAKHDGMPREQPGGGTENRAESLLGGWTRYQRRRFAGGNLPSWQHALLEQIDGFSFDPHAELWNEQYELLARFQAAHGRVPSYRSQDQSERALGAWVHKQRHIYKRSQLPAGRVSALRKLLIKIV</sequence>
<dbReference type="PANTHER" id="PTHR33418:SF1">
    <property type="entry name" value="HELICASE-ASSOCIATED DOMAIN-CONTAINING PROTEIN"/>
    <property type="match status" value="1"/>
</dbReference>
<feature type="domain" description="Helicase-associated" evidence="1">
    <location>
        <begin position="89"/>
        <end position="149"/>
    </location>
</feature>
<accession>A0A2C8ZTI7</accession>
<dbReference type="OrthoDB" id="5107558at2"/>
<evidence type="ECO:0000259" key="1">
    <source>
        <dbReference type="Pfam" id="PF03457"/>
    </source>
</evidence>
<dbReference type="InterPro" id="IPR005114">
    <property type="entry name" value="Helicase_assoc"/>
</dbReference>
<evidence type="ECO:0000313" key="2">
    <source>
        <dbReference type="EMBL" id="SOE68899.1"/>
    </source>
</evidence>
<evidence type="ECO:0000313" key="3">
    <source>
        <dbReference type="Proteomes" id="UP000219440"/>
    </source>
</evidence>
<dbReference type="PANTHER" id="PTHR33418">
    <property type="entry name" value="HELICASE-ASSOCIATED"/>
    <property type="match status" value="1"/>
</dbReference>
<dbReference type="Pfam" id="PF03457">
    <property type="entry name" value="HA"/>
    <property type="match status" value="1"/>
</dbReference>
<protein>
    <submittedName>
        <fullName evidence="2">Helicase associated domain-containing protein</fullName>
    </submittedName>
</protein>
<reference evidence="2 3" key="1">
    <citation type="submission" date="2017-09" db="EMBL/GenBank/DDBJ databases">
        <authorList>
            <person name="Ehlers B."/>
            <person name="Leendertz F.H."/>
        </authorList>
    </citation>
    <scope>NUCLEOTIDE SEQUENCE [LARGE SCALE GENOMIC DNA]</scope>
    <source>
        <strain evidence="2 3">CGMCC 1.05381</strain>
    </source>
</reference>
<proteinExistence type="predicted"/>
<organism evidence="2 3">
    <name type="scientific">Salinibacterium xinjiangense</name>
    <dbReference type="NCBI Taxonomy" id="386302"/>
    <lineage>
        <taxon>Bacteria</taxon>
        <taxon>Bacillati</taxon>
        <taxon>Actinomycetota</taxon>
        <taxon>Actinomycetes</taxon>
        <taxon>Micrococcales</taxon>
        <taxon>Microbacteriaceae</taxon>
        <taxon>Salinibacterium</taxon>
    </lineage>
</organism>
<dbReference type="AlphaFoldDB" id="A0A2C8ZTI7"/>
<keyword evidence="3" id="KW-1185">Reference proteome</keyword>
<gene>
    <name evidence="2" type="ORF">SAMN06296378_1863</name>
</gene>